<accession>A0ABR1VPL8</accession>
<feature type="domain" description="DUF7918" evidence="2">
    <location>
        <begin position="9"/>
        <end position="231"/>
    </location>
</feature>
<evidence type="ECO:0000313" key="3">
    <source>
        <dbReference type="EMBL" id="KAK8073186.1"/>
    </source>
</evidence>
<comment type="caution">
    <text evidence="3">The sequence shown here is derived from an EMBL/GenBank/DDBJ whole genome shotgun (WGS) entry which is preliminary data.</text>
</comment>
<dbReference type="InterPro" id="IPR057678">
    <property type="entry name" value="DUF7918"/>
</dbReference>
<dbReference type="Proteomes" id="UP001480595">
    <property type="component" value="Unassembled WGS sequence"/>
</dbReference>
<name>A0ABR1VPL8_9PEZI</name>
<dbReference type="PANTHER" id="PTHR36223">
    <property type="entry name" value="BETA-LACTAMASE-TYPE TRANSPEPTIDASE FOLD DOMAIN CONTAINING PROTEIN"/>
    <property type="match status" value="1"/>
</dbReference>
<protein>
    <recommendedName>
        <fullName evidence="2">DUF7918 domain-containing protein</fullName>
    </recommendedName>
</protein>
<dbReference type="Pfam" id="PF25534">
    <property type="entry name" value="DUF7918"/>
    <property type="match status" value="1"/>
</dbReference>
<dbReference type="EMBL" id="JAQQWL010000005">
    <property type="protein sequence ID" value="KAK8073186.1"/>
    <property type="molecule type" value="Genomic_DNA"/>
</dbReference>
<reference evidence="3 4" key="1">
    <citation type="submission" date="2023-01" db="EMBL/GenBank/DDBJ databases">
        <title>Analysis of 21 Apiospora genomes using comparative genomics revels a genus with tremendous synthesis potential of carbohydrate active enzymes and secondary metabolites.</title>
        <authorList>
            <person name="Sorensen T."/>
        </authorList>
    </citation>
    <scope>NUCLEOTIDE SEQUENCE [LARGE SCALE GENOMIC DNA]</scope>
    <source>
        <strain evidence="3 4">CBS 135458</strain>
    </source>
</reference>
<organism evidence="3 4">
    <name type="scientific">Apiospora phragmitis</name>
    <dbReference type="NCBI Taxonomy" id="2905665"/>
    <lineage>
        <taxon>Eukaryota</taxon>
        <taxon>Fungi</taxon>
        <taxon>Dikarya</taxon>
        <taxon>Ascomycota</taxon>
        <taxon>Pezizomycotina</taxon>
        <taxon>Sordariomycetes</taxon>
        <taxon>Xylariomycetidae</taxon>
        <taxon>Amphisphaeriales</taxon>
        <taxon>Apiosporaceae</taxon>
        <taxon>Apiospora</taxon>
    </lineage>
</organism>
<sequence>MAIIEDVPGIEIGILVAGAPAEEYPDPGPDEMPNNCFLSSVYIECLDNQEFAFSYKVDKTYDWGYRNHQLKLKFYIGADMCYHGRIEESRTRPGPVSGKVRNQVEYNEATNKWYRHKFVFTAVENVDDANKERVEEDKKIAAHLDVLKVEVSPCLVAISSPIAEKALKGKEISHGAGLDEGEPIENKPSHSSSDRHTWTHRFPEDNGPIAVYLFKYRSKEELKKERIIARSPSPSPVPVEDSEEDTKPAFKRELSEAFDLDEASVKSRRKRPKRDEDDEDLTVVDLTGYDFGVDHEFGLNYD</sequence>
<feature type="region of interest" description="Disordered" evidence="1">
    <location>
        <begin position="174"/>
        <end position="201"/>
    </location>
</feature>
<keyword evidence="4" id="KW-1185">Reference proteome</keyword>
<dbReference type="GeneID" id="92088557"/>
<feature type="region of interest" description="Disordered" evidence="1">
    <location>
        <begin position="227"/>
        <end position="249"/>
    </location>
</feature>
<evidence type="ECO:0000259" key="2">
    <source>
        <dbReference type="Pfam" id="PF25534"/>
    </source>
</evidence>
<dbReference type="PANTHER" id="PTHR36223:SF1">
    <property type="entry name" value="TRANSCRIPTION ELONGATION FACTOR EAF N-TERMINAL DOMAIN-CONTAINING PROTEIN"/>
    <property type="match status" value="1"/>
</dbReference>
<evidence type="ECO:0000256" key="1">
    <source>
        <dbReference type="SAM" id="MobiDB-lite"/>
    </source>
</evidence>
<feature type="region of interest" description="Disordered" evidence="1">
    <location>
        <begin position="261"/>
        <end position="282"/>
    </location>
</feature>
<gene>
    <name evidence="3" type="ORF">PG994_004085</name>
</gene>
<dbReference type="RefSeq" id="XP_066717661.1">
    <property type="nucleotide sequence ID" value="XM_066855494.1"/>
</dbReference>
<evidence type="ECO:0000313" key="4">
    <source>
        <dbReference type="Proteomes" id="UP001480595"/>
    </source>
</evidence>
<proteinExistence type="predicted"/>
<feature type="compositionally biased region" description="Basic and acidic residues" evidence="1">
    <location>
        <begin position="184"/>
        <end position="201"/>
    </location>
</feature>